<evidence type="ECO:0000313" key="1">
    <source>
        <dbReference type="EMBL" id="JAH54058.1"/>
    </source>
</evidence>
<reference evidence="1" key="1">
    <citation type="submission" date="2014-11" db="EMBL/GenBank/DDBJ databases">
        <authorList>
            <person name="Amaro Gonzalez C."/>
        </authorList>
    </citation>
    <scope>NUCLEOTIDE SEQUENCE</scope>
</reference>
<proteinExistence type="predicted"/>
<sequence length="32" mass="3625">MFLRKTNMGICDTDLCFCAYPQVYAMMNAGCL</sequence>
<organism evidence="1">
    <name type="scientific">Anguilla anguilla</name>
    <name type="common">European freshwater eel</name>
    <name type="synonym">Muraena anguilla</name>
    <dbReference type="NCBI Taxonomy" id="7936"/>
    <lineage>
        <taxon>Eukaryota</taxon>
        <taxon>Metazoa</taxon>
        <taxon>Chordata</taxon>
        <taxon>Craniata</taxon>
        <taxon>Vertebrata</taxon>
        <taxon>Euteleostomi</taxon>
        <taxon>Actinopterygii</taxon>
        <taxon>Neopterygii</taxon>
        <taxon>Teleostei</taxon>
        <taxon>Anguilliformes</taxon>
        <taxon>Anguillidae</taxon>
        <taxon>Anguilla</taxon>
    </lineage>
</organism>
<name>A0A0E9TMU1_ANGAN</name>
<accession>A0A0E9TMU1</accession>
<protein>
    <submittedName>
        <fullName evidence="1">Uncharacterized protein</fullName>
    </submittedName>
</protein>
<dbReference type="EMBL" id="GBXM01054519">
    <property type="protein sequence ID" value="JAH54058.1"/>
    <property type="molecule type" value="Transcribed_RNA"/>
</dbReference>
<reference evidence="1" key="2">
    <citation type="journal article" date="2015" name="Fish Shellfish Immunol.">
        <title>Early steps in the European eel (Anguilla anguilla)-Vibrio vulnificus interaction in the gills: Role of the RtxA13 toxin.</title>
        <authorList>
            <person name="Callol A."/>
            <person name="Pajuelo D."/>
            <person name="Ebbesson L."/>
            <person name="Teles M."/>
            <person name="MacKenzie S."/>
            <person name="Amaro C."/>
        </authorList>
    </citation>
    <scope>NUCLEOTIDE SEQUENCE</scope>
</reference>
<dbReference type="AlphaFoldDB" id="A0A0E9TMU1"/>